<proteinExistence type="predicted"/>
<evidence type="ECO:0000313" key="3">
    <source>
        <dbReference type="Proteomes" id="UP000274504"/>
    </source>
</evidence>
<dbReference type="AlphaFoldDB" id="A0A0R3SXD1"/>
<dbReference type="WBParaSite" id="HDID_0001039801-mRNA-1">
    <property type="protein sequence ID" value="HDID_0001039801-mRNA-1"/>
    <property type="gene ID" value="HDID_0001039801"/>
</dbReference>
<accession>A0A0R3SXD1</accession>
<evidence type="ECO:0000313" key="4">
    <source>
        <dbReference type="WBParaSite" id="HDID_0001039801-mRNA-1"/>
    </source>
</evidence>
<evidence type="ECO:0000313" key="2">
    <source>
        <dbReference type="EMBL" id="VDL63249.1"/>
    </source>
</evidence>
<name>A0A0R3SXD1_HYMDI</name>
<feature type="transmembrane region" description="Helical" evidence="1">
    <location>
        <begin position="52"/>
        <end position="73"/>
    </location>
</feature>
<organism evidence="4">
    <name type="scientific">Hymenolepis diminuta</name>
    <name type="common">Rat tapeworm</name>
    <dbReference type="NCBI Taxonomy" id="6216"/>
    <lineage>
        <taxon>Eukaryota</taxon>
        <taxon>Metazoa</taxon>
        <taxon>Spiralia</taxon>
        <taxon>Lophotrochozoa</taxon>
        <taxon>Platyhelminthes</taxon>
        <taxon>Cestoda</taxon>
        <taxon>Eucestoda</taxon>
        <taxon>Cyclophyllidea</taxon>
        <taxon>Hymenolepididae</taxon>
        <taxon>Hymenolepis</taxon>
    </lineage>
</organism>
<keyword evidence="1" id="KW-0812">Transmembrane</keyword>
<dbReference type="Proteomes" id="UP000274504">
    <property type="component" value="Unassembled WGS sequence"/>
</dbReference>
<dbReference type="EMBL" id="UYSG01011660">
    <property type="protein sequence ID" value="VDL63249.1"/>
    <property type="molecule type" value="Genomic_DNA"/>
</dbReference>
<dbReference type="OrthoDB" id="6229380at2759"/>
<reference evidence="2 3" key="2">
    <citation type="submission" date="2018-11" db="EMBL/GenBank/DDBJ databases">
        <authorList>
            <consortium name="Pathogen Informatics"/>
        </authorList>
    </citation>
    <scope>NUCLEOTIDE SEQUENCE [LARGE SCALE GENOMIC DNA]</scope>
</reference>
<reference evidence="4" key="1">
    <citation type="submission" date="2017-02" db="UniProtKB">
        <authorList>
            <consortium name="WormBaseParasite"/>
        </authorList>
    </citation>
    <scope>IDENTIFICATION</scope>
</reference>
<protein>
    <submittedName>
        <fullName evidence="4">G_PROTEIN_RECEP_F3_4 domain-containing protein</fullName>
    </submittedName>
</protein>
<sequence>MAKKLVQISRLPVVLLGVAFIFSAIGVGTNGWQGGSLFATSNLHWGQLCTAVGALMILGCIGMGFAFLLAIYWTKYPDMEGPVLLAFYINLYVGTAALTIAILVFTTQITMTWSFLMAIMACHFAVLVIWADLPMLTVTPLPWKRRKRTRSPVSRSLVADSNLVQNCEPGPAPHPTIIGRSQFHETVFPDTVTIIETAPYEDVAGRTALKMAAMKASAENLLGTVHQD</sequence>
<feature type="transmembrane region" description="Helical" evidence="1">
    <location>
        <begin position="12"/>
        <end position="32"/>
    </location>
</feature>
<keyword evidence="1" id="KW-0472">Membrane</keyword>
<evidence type="ECO:0000256" key="1">
    <source>
        <dbReference type="SAM" id="Phobius"/>
    </source>
</evidence>
<keyword evidence="1" id="KW-1133">Transmembrane helix</keyword>
<gene>
    <name evidence="2" type="ORF">HDID_LOCUS10396</name>
</gene>
<feature type="transmembrane region" description="Helical" evidence="1">
    <location>
        <begin position="115"/>
        <end position="138"/>
    </location>
</feature>
<feature type="transmembrane region" description="Helical" evidence="1">
    <location>
        <begin position="85"/>
        <end position="109"/>
    </location>
</feature>